<evidence type="ECO:0000313" key="2">
    <source>
        <dbReference type="Proteomes" id="UP000198902"/>
    </source>
</evidence>
<keyword evidence="2" id="KW-1185">Reference proteome</keyword>
<accession>A0A0D6JUB7</accession>
<organism evidence="1 2">
    <name type="scientific">Haloferax massiliensis</name>
    <dbReference type="NCBI Taxonomy" id="1476858"/>
    <lineage>
        <taxon>Archaea</taxon>
        <taxon>Methanobacteriati</taxon>
        <taxon>Methanobacteriota</taxon>
        <taxon>Stenosarchaea group</taxon>
        <taxon>Halobacteria</taxon>
        <taxon>Halobacteriales</taxon>
        <taxon>Haloferacaceae</taxon>
        <taxon>Haloferax</taxon>
    </lineage>
</organism>
<name>A0A0D6JUB7_9EURY</name>
<evidence type="ECO:0008006" key="3">
    <source>
        <dbReference type="Google" id="ProtNLM"/>
    </source>
</evidence>
<dbReference type="Proteomes" id="UP000198902">
    <property type="component" value="Unassembled WGS sequence"/>
</dbReference>
<evidence type="ECO:0000313" key="1">
    <source>
        <dbReference type="EMBL" id="CQR51280.1"/>
    </source>
</evidence>
<protein>
    <recommendedName>
        <fullName evidence="3">TfoX N-terminal domain-containing protein</fullName>
    </recommendedName>
</protein>
<dbReference type="RefSeq" id="WP_089779623.1">
    <property type="nucleotide sequence ID" value="NZ_CABLRR010000002.1"/>
</dbReference>
<proteinExistence type="predicted"/>
<sequence>MSNWSGAEGRGETSERSRAAVETLAAAVWREAASWPAVERTVLFGRPSFRANGTLFAVVSEQGLSFTSLPAASRAAVAARHRVLPFEANGRVVGSWVTVDIEPSRVAELSDALRASYETARGRKREQ</sequence>
<dbReference type="AlphaFoldDB" id="A0A0D6JUB7"/>
<dbReference type="OrthoDB" id="287497at2157"/>
<reference evidence="2" key="1">
    <citation type="submission" date="2015-03" db="EMBL/GenBank/DDBJ databases">
        <authorList>
            <person name="Urmite Genomes"/>
        </authorList>
    </citation>
    <scope>NUCLEOTIDE SEQUENCE [LARGE SCALE GENOMIC DNA]</scope>
    <source>
        <strain evidence="2">Arc-Hr</strain>
    </source>
</reference>
<gene>
    <name evidence="1" type="ORF">BN996_02666</name>
</gene>
<dbReference type="EMBL" id="CSTE01000002">
    <property type="protein sequence ID" value="CQR51280.1"/>
    <property type="molecule type" value="Genomic_DNA"/>
</dbReference>